<feature type="compositionally biased region" description="Polar residues" evidence="1">
    <location>
        <begin position="611"/>
        <end position="620"/>
    </location>
</feature>
<evidence type="ECO:0000256" key="1">
    <source>
        <dbReference type="SAM" id="MobiDB-lite"/>
    </source>
</evidence>
<reference evidence="2" key="1">
    <citation type="journal article" date="2020" name="Phytopathology">
        <title>Genome sequence of the chestnut blight fungus Cryphonectria parasitica EP155: A fundamental resource for an archetypical invasive plant pathogen.</title>
        <authorList>
            <person name="Crouch J.A."/>
            <person name="Dawe A."/>
            <person name="Aerts A."/>
            <person name="Barry K."/>
            <person name="Churchill A.C.L."/>
            <person name="Grimwood J."/>
            <person name="Hillman B."/>
            <person name="Milgroom M.G."/>
            <person name="Pangilinan J."/>
            <person name="Smith M."/>
            <person name="Salamov A."/>
            <person name="Schmutz J."/>
            <person name="Yadav J."/>
            <person name="Grigoriev I.V."/>
            <person name="Nuss D."/>
        </authorList>
    </citation>
    <scope>NUCLEOTIDE SEQUENCE</scope>
    <source>
        <strain evidence="2">EP155</strain>
    </source>
</reference>
<dbReference type="Proteomes" id="UP000803844">
    <property type="component" value="Unassembled WGS sequence"/>
</dbReference>
<feature type="compositionally biased region" description="Basic and acidic residues" evidence="1">
    <location>
        <begin position="539"/>
        <end position="575"/>
    </location>
</feature>
<evidence type="ECO:0000313" key="3">
    <source>
        <dbReference type="Proteomes" id="UP000803844"/>
    </source>
</evidence>
<feature type="compositionally biased region" description="Basic and acidic residues" evidence="1">
    <location>
        <begin position="69"/>
        <end position="81"/>
    </location>
</feature>
<dbReference type="AlphaFoldDB" id="A0A9P4Y138"/>
<feature type="compositionally biased region" description="Polar residues" evidence="1">
    <location>
        <begin position="492"/>
        <end position="538"/>
    </location>
</feature>
<dbReference type="OrthoDB" id="5341904at2759"/>
<proteinExistence type="predicted"/>
<feature type="region of interest" description="Disordered" evidence="1">
    <location>
        <begin position="803"/>
        <end position="831"/>
    </location>
</feature>
<comment type="caution">
    <text evidence="2">The sequence shown here is derived from an EMBL/GenBank/DDBJ whole genome shotgun (WGS) entry which is preliminary data.</text>
</comment>
<evidence type="ECO:0000313" key="2">
    <source>
        <dbReference type="EMBL" id="KAF3765067.1"/>
    </source>
</evidence>
<organism evidence="2 3">
    <name type="scientific">Cryphonectria parasitica (strain ATCC 38755 / EP155)</name>
    <dbReference type="NCBI Taxonomy" id="660469"/>
    <lineage>
        <taxon>Eukaryota</taxon>
        <taxon>Fungi</taxon>
        <taxon>Dikarya</taxon>
        <taxon>Ascomycota</taxon>
        <taxon>Pezizomycotina</taxon>
        <taxon>Sordariomycetes</taxon>
        <taxon>Sordariomycetidae</taxon>
        <taxon>Diaporthales</taxon>
        <taxon>Cryphonectriaceae</taxon>
        <taxon>Cryphonectria-Endothia species complex</taxon>
        <taxon>Cryphonectria</taxon>
    </lineage>
</organism>
<sequence>MGNTPSKPSQGRTSQKLSKARIPNSSTAKAPTSAPSTPQAGTITLTSHDQAPALISIPYSATTTPSPVDEDHNEVGKEPSDRQFLVPPKVQRRLSLFRSKSSQDTSERRKSRRNTIIGPSTPTLEAGGVSRAQSLSAHNVTKEPQNVVPSSEDWSPTGNRASWAYDMSSYEAQRILNLVKDHNTHLPRSQTSTSLCESAHRAEMRSPIGRQTPAVIGQAESTVISRSNSEISLHPPMRRRSIIQTPGVATRTRPSPNVTRSRRSSLRHSHPPTPNMSRQPSFETDDSRFLSLPPLPVPIRVSEDAPRVLTPKDTDYSTTGAFKFGSLRITNGSPVSTPSTAAISRGPAEISRPYASGGVDYFASAPSRDTDMPSAAVEDLVQSSTVPQEPLFSKSGSVRDVVPQAQLPPLSITTASHGTDASDILSPASQTSPVVEIQQKAPASPVLKTQSRQAAVDDDLFEDDDQPEISGVEVLDIRLDPNAKSLPPQPVDWSQQGTQGIARSDSGFESNAKSESSQSCNSLTKADSGYSSNMSLRSLRNEKIQSTLEREAERSSTESERDSSLVLGREPRRSLETQVTKPMGALEVSAANSAHSDKAPTPPPKDDVSLKPTSQPSKQTAGPGVTPRKVARPQPAAIDTNKGKDKRGLRSPGSAPSTPASVRSEDSTSSLSIGNNTQKPGRLQRFLSLNHSARQSLTVHETHTFDNEVPSVPKEVEDKLREHTGLFPTTARRLALKSQISKETLKTILSVGSLEISKDNELPATPTTPDGDDDKTIRDSDDSQESSLKQAFSSVQTNFKSGAVSVVQHRRDIPRKPVPTPRPSQDQGLTQQALRDDSMLALTTRQAEILTSNQHGIAQLVSLASAAVTIEPAGTGGYAKYEPQWCDWQHEKPISAGRYEPWKFPASADDPSNTPPVYHHLGHLGSLTQLSRCPRLCVGQQSPPFDVASPL</sequence>
<protein>
    <submittedName>
        <fullName evidence="2">Uncharacterized protein</fullName>
    </submittedName>
</protein>
<feature type="region of interest" description="Disordered" evidence="1">
    <location>
        <begin position="137"/>
        <end position="156"/>
    </location>
</feature>
<dbReference type="RefSeq" id="XP_040776028.1">
    <property type="nucleotide sequence ID" value="XM_040925347.1"/>
</dbReference>
<gene>
    <name evidence="2" type="ORF">M406DRAFT_70433</name>
</gene>
<dbReference type="EMBL" id="MU032348">
    <property type="protein sequence ID" value="KAF3765067.1"/>
    <property type="molecule type" value="Genomic_DNA"/>
</dbReference>
<keyword evidence="3" id="KW-1185">Reference proteome</keyword>
<accession>A0A9P4Y138</accession>
<feature type="region of interest" description="Disordered" evidence="1">
    <location>
        <begin position="241"/>
        <end position="288"/>
    </location>
</feature>
<feature type="compositionally biased region" description="Low complexity" evidence="1">
    <location>
        <begin position="23"/>
        <end position="42"/>
    </location>
</feature>
<feature type="compositionally biased region" description="Basic residues" evidence="1">
    <location>
        <begin position="260"/>
        <end position="270"/>
    </location>
</feature>
<feature type="region of interest" description="Disordered" evidence="1">
    <location>
        <begin position="1"/>
        <end position="132"/>
    </location>
</feature>
<feature type="compositionally biased region" description="Polar residues" evidence="1">
    <location>
        <begin position="1"/>
        <end position="17"/>
    </location>
</feature>
<feature type="region of interest" description="Disordered" evidence="1">
    <location>
        <begin position="473"/>
        <end position="680"/>
    </location>
</feature>
<feature type="region of interest" description="Disordered" evidence="1">
    <location>
        <begin position="759"/>
        <end position="791"/>
    </location>
</feature>
<dbReference type="GeneID" id="63842476"/>
<feature type="compositionally biased region" description="Polar residues" evidence="1">
    <location>
        <begin position="654"/>
        <end position="679"/>
    </location>
</feature>
<feature type="region of interest" description="Disordered" evidence="1">
    <location>
        <begin position="411"/>
        <end position="452"/>
    </location>
</feature>
<name>A0A9P4Y138_CRYP1</name>